<dbReference type="GO" id="GO:0005654">
    <property type="term" value="C:nucleoplasm"/>
    <property type="evidence" value="ECO:0007669"/>
    <property type="project" value="TreeGrafter"/>
</dbReference>
<evidence type="ECO:0000313" key="3">
    <source>
        <dbReference type="EMBL" id="CAI8013619.1"/>
    </source>
</evidence>
<name>A0AA35RLB4_GEOBA</name>
<dbReference type="GO" id="GO:0016020">
    <property type="term" value="C:membrane"/>
    <property type="evidence" value="ECO:0007669"/>
    <property type="project" value="TreeGrafter"/>
</dbReference>
<keyword evidence="4" id="KW-1185">Reference proteome</keyword>
<feature type="domain" description="2'-5'-oligoadenylate synthetase 1" evidence="2">
    <location>
        <begin position="146"/>
        <end position="281"/>
    </location>
</feature>
<comment type="caution">
    <text evidence="3">The sequence shown here is derived from an EMBL/GenBank/DDBJ whole genome shotgun (WGS) entry which is preliminary data.</text>
</comment>
<dbReference type="EMBL" id="CASHTH010001280">
    <property type="protein sequence ID" value="CAI8013619.1"/>
    <property type="molecule type" value="Genomic_DNA"/>
</dbReference>
<dbReference type="PANTHER" id="PTHR11258:SF22">
    <property type="entry name" value="MATH DOMAIN-CONTAINING PROTEIN"/>
    <property type="match status" value="1"/>
</dbReference>
<dbReference type="InterPro" id="IPR018952">
    <property type="entry name" value="2-5-oligoAdlate_synth_1_dom2/C"/>
</dbReference>
<dbReference type="AlphaFoldDB" id="A0AA35RLB4"/>
<dbReference type="SUPFAM" id="SSF81301">
    <property type="entry name" value="Nucleotidyltransferase"/>
    <property type="match status" value="1"/>
</dbReference>
<dbReference type="PROSITE" id="PS50152">
    <property type="entry name" value="25A_SYNTH_3"/>
    <property type="match status" value="1"/>
</dbReference>
<protein>
    <submittedName>
        <fullName evidence="3">2'-5'-oligoadenylate synthase 1</fullName>
    </submittedName>
</protein>
<evidence type="ECO:0000259" key="2">
    <source>
        <dbReference type="Pfam" id="PF10421"/>
    </source>
</evidence>
<accession>A0AA35RLB4</accession>
<comment type="similarity">
    <text evidence="1">Belongs to the 2-5A synthase family.</text>
</comment>
<sequence length="324" mass="36837">MALRNSAPQYVGTADQAAEAVTGLVLDIKEKLEAECGLRPTEVVVGGSIGHRTALPWKFDADIVIYSEDIVAEEVEKSGYDRWLGKIHHFMQKDQDISECYQLQNITAHGLQFIYEGVDMNLLLSPHWTRPGDYFKYLSSISPSLRFRFSASAAKWQVQFFKQQSSQSKDLCCDLIKRAKAWRDHTWPRGSGGTGRPSSYLVSLLVAKAFENSQKKMGLFSTMYPDTLALKTTEELKYMLLNHKTIDVYWEHYYSLSQYQSMVPSSVPRVIDPANPSNNLYDTGIGYYCANEKSSDFEQGDGDWTAFKKKIHTADLTKPIEHWL</sequence>
<evidence type="ECO:0000256" key="1">
    <source>
        <dbReference type="ARBA" id="ARBA00009526"/>
    </source>
</evidence>
<organism evidence="3 4">
    <name type="scientific">Geodia barretti</name>
    <name type="common">Barrett's horny sponge</name>
    <dbReference type="NCBI Taxonomy" id="519541"/>
    <lineage>
        <taxon>Eukaryota</taxon>
        <taxon>Metazoa</taxon>
        <taxon>Porifera</taxon>
        <taxon>Demospongiae</taxon>
        <taxon>Heteroscleromorpha</taxon>
        <taxon>Tetractinellida</taxon>
        <taxon>Astrophorina</taxon>
        <taxon>Geodiidae</taxon>
        <taxon>Geodia</taxon>
    </lineage>
</organism>
<dbReference type="Proteomes" id="UP001174909">
    <property type="component" value="Unassembled WGS sequence"/>
</dbReference>
<dbReference type="GO" id="GO:0003725">
    <property type="term" value="F:double-stranded RNA binding"/>
    <property type="evidence" value="ECO:0007669"/>
    <property type="project" value="TreeGrafter"/>
</dbReference>
<dbReference type="PANTHER" id="PTHR11258">
    <property type="entry name" value="2-5 OLIGOADENYLATE SYNTHETASE"/>
    <property type="match status" value="1"/>
</dbReference>
<dbReference type="SUPFAM" id="SSF81631">
    <property type="entry name" value="PAP/OAS1 substrate-binding domain"/>
    <property type="match status" value="1"/>
</dbReference>
<evidence type="ECO:0000313" key="4">
    <source>
        <dbReference type="Proteomes" id="UP001174909"/>
    </source>
</evidence>
<dbReference type="GO" id="GO:0005829">
    <property type="term" value="C:cytosol"/>
    <property type="evidence" value="ECO:0007669"/>
    <property type="project" value="TreeGrafter"/>
</dbReference>
<dbReference type="InterPro" id="IPR043519">
    <property type="entry name" value="NT_sf"/>
</dbReference>
<reference evidence="3" key="1">
    <citation type="submission" date="2023-03" db="EMBL/GenBank/DDBJ databases">
        <authorList>
            <person name="Steffen K."/>
            <person name="Cardenas P."/>
        </authorList>
    </citation>
    <scope>NUCLEOTIDE SEQUENCE</scope>
</reference>
<dbReference type="Pfam" id="PF10421">
    <property type="entry name" value="OAS1_C"/>
    <property type="match status" value="1"/>
</dbReference>
<gene>
    <name evidence="3" type="ORF">GBAR_LOCUS8606</name>
</gene>
<proteinExistence type="inferred from homology"/>
<dbReference type="GO" id="GO:0001730">
    <property type="term" value="F:2'-5'-oligoadenylate synthetase activity"/>
    <property type="evidence" value="ECO:0007669"/>
    <property type="project" value="TreeGrafter"/>
</dbReference>
<dbReference type="Gene3D" id="1.10.1410.20">
    <property type="entry name" value="2'-5'-oligoadenylate synthetase 1, domain 2"/>
    <property type="match status" value="1"/>
</dbReference>